<dbReference type="PANTHER" id="PTHR14614">
    <property type="entry name" value="HEPATOCELLULAR CARCINOMA-ASSOCIATED ANTIGEN"/>
    <property type="match status" value="1"/>
</dbReference>
<dbReference type="Gene3D" id="3.40.50.150">
    <property type="entry name" value="Vaccinia Virus protein VP39"/>
    <property type="match status" value="1"/>
</dbReference>
<comment type="caution">
    <text evidence="2">The sequence shown here is derived from an EMBL/GenBank/DDBJ whole genome shotgun (WGS) entry which is preliminary data.</text>
</comment>
<feature type="domain" description="Methyltransferase" evidence="1">
    <location>
        <begin position="86"/>
        <end position="178"/>
    </location>
</feature>
<dbReference type="SUPFAM" id="SSF53335">
    <property type="entry name" value="S-adenosyl-L-methionine-dependent methyltransferases"/>
    <property type="match status" value="1"/>
</dbReference>
<dbReference type="CDD" id="cd02440">
    <property type="entry name" value="AdoMet_MTases"/>
    <property type="match status" value="1"/>
</dbReference>
<accession>A0AA37VG53</accession>
<sequence>MSDATLDALDAALDARFDTVTETIRLHDEGARESFDIRRPRSAEALIDEDAFAHDERLPYWADVWPSARVLAAHLLQEGGEGKRLLELGCGSGLVAAAAARAGYEVTASDYYAEALDFTRANVRRAAGVDCETRLVDWRALPADLGHYDRVVASDVLYEKPYAALVARALAHTLRRGGVAYVTDPGRLAAPEFVEQARALGLDVGQPVTRDVEGYGTRQTIRLYRLRRR</sequence>
<evidence type="ECO:0000259" key="1">
    <source>
        <dbReference type="Pfam" id="PF13649"/>
    </source>
</evidence>
<evidence type="ECO:0000313" key="3">
    <source>
        <dbReference type="Proteomes" id="UP001161325"/>
    </source>
</evidence>
<name>A0AA37VG53_9BACT</name>
<dbReference type="RefSeq" id="WP_284352386.1">
    <property type="nucleotide sequence ID" value="NZ_BRXS01000007.1"/>
</dbReference>
<dbReference type="InterPro" id="IPR041698">
    <property type="entry name" value="Methyltransf_25"/>
</dbReference>
<dbReference type="InterPro" id="IPR019410">
    <property type="entry name" value="Methyltransf_16"/>
</dbReference>
<protein>
    <recommendedName>
        <fullName evidence="1">Methyltransferase domain-containing protein</fullName>
    </recommendedName>
</protein>
<keyword evidence="3" id="KW-1185">Reference proteome</keyword>
<dbReference type="EMBL" id="BRXS01000007">
    <property type="protein sequence ID" value="GLC27959.1"/>
    <property type="molecule type" value="Genomic_DNA"/>
</dbReference>
<evidence type="ECO:0000313" key="2">
    <source>
        <dbReference type="EMBL" id="GLC27959.1"/>
    </source>
</evidence>
<dbReference type="InterPro" id="IPR029063">
    <property type="entry name" value="SAM-dependent_MTases_sf"/>
</dbReference>
<gene>
    <name evidence="2" type="ORF">rosag_44720</name>
</gene>
<dbReference type="AlphaFoldDB" id="A0AA37VG53"/>
<dbReference type="Pfam" id="PF13649">
    <property type="entry name" value="Methyltransf_25"/>
    <property type="match status" value="1"/>
</dbReference>
<reference evidence="2" key="1">
    <citation type="submission" date="2022-08" db="EMBL/GenBank/DDBJ databases">
        <title>Draft genome sequencing of Roseisolibacter agri AW1220.</title>
        <authorList>
            <person name="Tobiishi Y."/>
            <person name="Tonouchi A."/>
        </authorList>
    </citation>
    <scope>NUCLEOTIDE SEQUENCE</scope>
    <source>
        <strain evidence="2">AW1220</strain>
    </source>
</reference>
<organism evidence="2 3">
    <name type="scientific">Roseisolibacter agri</name>
    <dbReference type="NCBI Taxonomy" id="2014610"/>
    <lineage>
        <taxon>Bacteria</taxon>
        <taxon>Pseudomonadati</taxon>
        <taxon>Gemmatimonadota</taxon>
        <taxon>Gemmatimonadia</taxon>
        <taxon>Gemmatimonadales</taxon>
        <taxon>Gemmatimonadaceae</taxon>
        <taxon>Roseisolibacter</taxon>
    </lineage>
</organism>
<proteinExistence type="predicted"/>
<dbReference type="Proteomes" id="UP001161325">
    <property type="component" value="Unassembled WGS sequence"/>
</dbReference>